<dbReference type="Pfam" id="PF13336">
    <property type="entry name" value="AcetylCoA_hyd_C"/>
    <property type="match status" value="1"/>
</dbReference>
<dbReference type="InterPro" id="IPR026888">
    <property type="entry name" value="AcetylCoA_hyd_C"/>
</dbReference>
<dbReference type="OrthoDB" id="10250396at2759"/>
<dbReference type="PANTHER" id="PTHR21432">
    <property type="entry name" value="ACETYL-COA HYDROLASE-RELATED"/>
    <property type="match status" value="1"/>
</dbReference>
<dbReference type="GO" id="GO:0008775">
    <property type="term" value="F:acetate CoA-transferase activity"/>
    <property type="evidence" value="ECO:0007669"/>
    <property type="project" value="InterPro"/>
</dbReference>
<dbReference type="Gene3D" id="3.40.1080.20">
    <property type="entry name" value="Acetyl-CoA hydrolase/transferase C-terminal domain"/>
    <property type="match status" value="1"/>
</dbReference>
<dbReference type="AlphaFoldDB" id="A0A0L8H7F5"/>
<dbReference type="GO" id="GO:0006083">
    <property type="term" value="P:acetate metabolic process"/>
    <property type="evidence" value="ECO:0007669"/>
    <property type="project" value="InterPro"/>
</dbReference>
<proteinExistence type="inferred from homology"/>
<dbReference type="SUPFAM" id="SSF100950">
    <property type="entry name" value="NagB/RpiA/CoA transferase-like"/>
    <property type="match status" value="2"/>
</dbReference>
<dbReference type="InterPro" id="IPR003702">
    <property type="entry name" value="ActCoA_hydro_N"/>
</dbReference>
<evidence type="ECO:0000313" key="5">
    <source>
        <dbReference type="EMBL" id="KOF85211.1"/>
    </source>
</evidence>
<feature type="domain" description="Acetyl-CoA hydrolase/transferase C-terminal" evidence="4">
    <location>
        <begin position="319"/>
        <end position="473"/>
    </location>
</feature>
<comment type="similarity">
    <text evidence="1">Belongs to the acetyl-CoA hydrolase/transferase family.</text>
</comment>
<dbReference type="Gene3D" id="3.40.1080.10">
    <property type="entry name" value="Glutaconate Coenzyme A-transferase"/>
    <property type="match status" value="1"/>
</dbReference>
<evidence type="ECO:0000259" key="3">
    <source>
        <dbReference type="Pfam" id="PF02550"/>
    </source>
</evidence>
<dbReference type="Pfam" id="PF02550">
    <property type="entry name" value="AcetylCoA_hydro"/>
    <property type="match status" value="1"/>
</dbReference>
<evidence type="ECO:0000256" key="2">
    <source>
        <dbReference type="ARBA" id="ARBA00022679"/>
    </source>
</evidence>
<dbReference type="Gene3D" id="3.30.750.70">
    <property type="entry name" value="4-hydroxybutyrate coenzyme like domains"/>
    <property type="match status" value="1"/>
</dbReference>
<dbReference type="PANTHER" id="PTHR21432:SF20">
    <property type="entry name" value="ACETYL-COA HYDROLASE"/>
    <property type="match status" value="1"/>
</dbReference>
<evidence type="ECO:0000259" key="4">
    <source>
        <dbReference type="Pfam" id="PF13336"/>
    </source>
</evidence>
<reference evidence="5" key="1">
    <citation type="submission" date="2015-07" db="EMBL/GenBank/DDBJ databases">
        <title>MeaNS - Measles Nucleotide Surveillance Program.</title>
        <authorList>
            <person name="Tran T."/>
            <person name="Druce J."/>
        </authorList>
    </citation>
    <scope>NUCLEOTIDE SEQUENCE</scope>
    <source>
        <strain evidence="5">UCB-OBI-ISO-001</strain>
        <tissue evidence="5">Gonad</tissue>
    </source>
</reference>
<organism evidence="5">
    <name type="scientific">Octopus bimaculoides</name>
    <name type="common">California two-spotted octopus</name>
    <dbReference type="NCBI Taxonomy" id="37653"/>
    <lineage>
        <taxon>Eukaryota</taxon>
        <taxon>Metazoa</taxon>
        <taxon>Spiralia</taxon>
        <taxon>Lophotrochozoa</taxon>
        <taxon>Mollusca</taxon>
        <taxon>Cephalopoda</taxon>
        <taxon>Coleoidea</taxon>
        <taxon>Octopodiformes</taxon>
        <taxon>Octopoda</taxon>
        <taxon>Incirrata</taxon>
        <taxon>Octopodidae</taxon>
        <taxon>Octopus</taxon>
    </lineage>
</organism>
<dbReference type="OMA" id="HSEMFAG"/>
<gene>
    <name evidence="5" type="ORF">OCBIM_22020670mg</name>
</gene>
<keyword evidence="2" id="KW-0808">Transferase</keyword>
<dbReference type="GO" id="GO:0005739">
    <property type="term" value="C:mitochondrion"/>
    <property type="evidence" value="ECO:0007669"/>
    <property type="project" value="TreeGrafter"/>
</dbReference>
<feature type="domain" description="Acetyl-CoA hydrolase/transferase N-terminal" evidence="3">
    <location>
        <begin position="52"/>
        <end position="226"/>
    </location>
</feature>
<evidence type="ECO:0000256" key="1">
    <source>
        <dbReference type="ARBA" id="ARBA00009632"/>
    </source>
</evidence>
<dbReference type="InterPro" id="IPR037171">
    <property type="entry name" value="NagB/RpiA_transferase-like"/>
</dbReference>
<dbReference type="STRING" id="37653.A0A0L8H7F5"/>
<accession>A0A0L8H7F5</accession>
<dbReference type="KEGG" id="obi:106872324"/>
<dbReference type="InterPro" id="IPR038460">
    <property type="entry name" value="AcetylCoA_hyd_C_sf"/>
</dbReference>
<sequence length="483" mass="52516">MSTLRVLNRLVGRYHPKIASNGVCGASRASWAITRGFYAGTMEPFHPYPEREQNWVSAEEAVSVVKSGMRVFMHGAAATPVRLVNALAEYGKKANLKDVEVIHIHTEGPGTYAKPEYEGIFRSNSLFLGANCRQAVAEGRGDATPIFLGEIPHLFRRKILSLDVAIVSVCPPDNHGFCSLGPSVDCARSALQNAKYIIGLVNKRLPRTFGDGIVHISHFDALVDENAELPEHKEHILSDEEKQIGKLIAENLVHDGATLQMGIGSIPDAVLAQLGNHKDLGIHSEMFSDGVVDLVKTGAITNANKVLQPGKIVSSFTVGTRKLYDFLDNNPFVVMCDVAWTNSEANICQNPRVTAINSCIEVDLTGQVCSDSIGTRIYSGFGGQIDFIRGAALSKDGLGKPIIALASTTKKGDSKIIPTIKPGGGVVTSRAHVHYVVTEWGIAFLFGKTLRQRAYHLIQIAHPDHREKLEKAAFERLKTMPVP</sequence>
<dbReference type="EMBL" id="KQ418949">
    <property type="protein sequence ID" value="KOF85211.1"/>
    <property type="molecule type" value="Genomic_DNA"/>
</dbReference>
<protein>
    <submittedName>
        <fullName evidence="5">Uncharacterized protein</fullName>
    </submittedName>
</protein>
<dbReference type="InterPro" id="IPR046433">
    <property type="entry name" value="ActCoA_hydro"/>
</dbReference>
<name>A0A0L8H7F5_OCTBM</name>